<keyword evidence="5" id="KW-0547">Nucleotide-binding</keyword>
<gene>
    <name evidence="13" type="ORF">WJX81_003572</name>
</gene>
<dbReference type="PRINTS" id="PR01069">
    <property type="entry name" value="ACCCTRFRASEA"/>
</dbReference>
<evidence type="ECO:0000256" key="3">
    <source>
        <dbReference type="ARBA" id="ARBA00022516"/>
    </source>
</evidence>
<name>A0AAW1RKA0_9CHLO</name>
<sequence>MAESGFGLTRQAGRDWLQSLLSRFGPMNDKASNAHVLDFERPLVELDNRIKEVRKVAEDNGVDVSGQIKELEQRAMQLRKDTYARLTATQRLQVARHANRPTFLDIALNITDKFVELHGDRAGLDDPAIVCGLGSIDGISFMLIGHQKGRNTKENIYRNFGMPQPNGYRKALRFMKHANQFGFPILTFVDTPGAFAGKNAEELGQGEAIAMNLREMFGLRVPVISVVIGEGGSGGALAIGCANYNLIMEHSVYYVASPEACAAILWKSRAKAGAATEALKITAPDLVKAGVMDEIVREPLGGAHADPMGSFPYIKDAILNIWNTKYSRMTGVEVMADRYAKFRKLGEFSEYKVKGGRVAAAREERKQLQAAGGGFYAKTGQWAATKAEAAYIDRTVARNKAWVRSLQGKEQWLNRPQPDGEIDLEALTGGKAFRLPGAQEERDRLAARNFMRLRVVKAKRLVMDVRRRRGLTAANMMAERLGVRLKYESDALKAQLNGTPMPAPPKELPPLPPASKEERAALERRVRALPPARKAALAWAMQAPLSARESAEAEKEVAQSKR</sequence>
<evidence type="ECO:0000313" key="14">
    <source>
        <dbReference type="Proteomes" id="UP001445335"/>
    </source>
</evidence>
<evidence type="ECO:0000256" key="7">
    <source>
        <dbReference type="ARBA" id="ARBA00022840"/>
    </source>
</evidence>
<organism evidence="13 14">
    <name type="scientific">Elliptochloris bilobata</name>
    <dbReference type="NCBI Taxonomy" id="381761"/>
    <lineage>
        <taxon>Eukaryota</taxon>
        <taxon>Viridiplantae</taxon>
        <taxon>Chlorophyta</taxon>
        <taxon>core chlorophytes</taxon>
        <taxon>Trebouxiophyceae</taxon>
        <taxon>Trebouxiophyceae incertae sedis</taxon>
        <taxon>Elliptochloris clade</taxon>
        <taxon>Elliptochloris</taxon>
    </lineage>
</organism>
<dbReference type="Proteomes" id="UP001445335">
    <property type="component" value="Unassembled WGS sequence"/>
</dbReference>
<dbReference type="EMBL" id="JALJOU010000033">
    <property type="protein sequence ID" value="KAK9834157.1"/>
    <property type="molecule type" value="Genomic_DNA"/>
</dbReference>
<keyword evidence="9" id="KW-0275">Fatty acid biosynthesis</keyword>
<dbReference type="PANTHER" id="PTHR42853">
    <property type="entry name" value="ACETYL-COENZYME A CARBOXYLASE CARBOXYL TRANSFERASE SUBUNIT ALPHA"/>
    <property type="match status" value="1"/>
</dbReference>
<dbReference type="InterPro" id="IPR011763">
    <property type="entry name" value="COA_CT_C"/>
</dbReference>
<protein>
    <recommendedName>
        <fullName evidence="2">acetyl-CoA carboxytransferase</fullName>
        <ecNumber evidence="2">2.1.3.15</ecNumber>
    </recommendedName>
</protein>
<dbReference type="SUPFAM" id="SSF52096">
    <property type="entry name" value="ClpP/crotonase"/>
    <property type="match status" value="1"/>
</dbReference>
<evidence type="ECO:0000256" key="11">
    <source>
        <dbReference type="SAM" id="MobiDB-lite"/>
    </source>
</evidence>
<evidence type="ECO:0000256" key="10">
    <source>
        <dbReference type="ARBA" id="ARBA00049152"/>
    </source>
</evidence>
<feature type="domain" description="CoA carboxyltransferase C-terminal" evidence="12">
    <location>
        <begin position="70"/>
        <end position="324"/>
    </location>
</feature>
<keyword evidence="8" id="KW-0443">Lipid metabolism</keyword>
<keyword evidence="4" id="KW-0808">Transferase</keyword>
<dbReference type="PROSITE" id="PS50989">
    <property type="entry name" value="COA_CT_CTER"/>
    <property type="match status" value="1"/>
</dbReference>
<evidence type="ECO:0000256" key="8">
    <source>
        <dbReference type="ARBA" id="ARBA00023098"/>
    </source>
</evidence>
<dbReference type="GO" id="GO:0006633">
    <property type="term" value="P:fatty acid biosynthetic process"/>
    <property type="evidence" value="ECO:0007669"/>
    <property type="project" value="UniProtKB-KW"/>
</dbReference>
<dbReference type="GO" id="GO:0016743">
    <property type="term" value="F:carboxyl- or carbamoyltransferase activity"/>
    <property type="evidence" value="ECO:0007669"/>
    <property type="project" value="InterPro"/>
</dbReference>
<evidence type="ECO:0000259" key="12">
    <source>
        <dbReference type="PROSITE" id="PS50989"/>
    </source>
</evidence>
<dbReference type="Gene3D" id="3.90.226.10">
    <property type="entry name" value="2-enoyl-CoA Hydratase, Chain A, domain 1"/>
    <property type="match status" value="1"/>
</dbReference>
<keyword evidence="7" id="KW-0067">ATP-binding</keyword>
<reference evidence="13 14" key="1">
    <citation type="journal article" date="2024" name="Nat. Commun.">
        <title>Phylogenomics reveals the evolutionary origins of lichenization in chlorophyte algae.</title>
        <authorList>
            <person name="Puginier C."/>
            <person name="Libourel C."/>
            <person name="Otte J."/>
            <person name="Skaloud P."/>
            <person name="Haon M."/>
            <person name="Grisel S."/>
            <person name="Petersen M."/>
            <person name="Berrin J.G."/>
            <person name="Delaux P.M."/>
            <person name="Dal Grande F."/>
            <person name="Keller J."/>
        </authorList>
    </citation>
    <scope>NUCLEOTIDE SEQUENCE [LARGE SCALE GENOMIC DNA]</scope>
    <source>
        <strain evidence="13 14">SAG 245.80</strain>
    </source>
</reference>
<comment type="pathway">
    <text evidence="1">Lipid metabolism; malonyl-CoA biosynthesis; malonyl-CoA from acetyl-CoA: step 1/1.</text>
</comment>
<evidence type="ECO:0000256" key="2">
    <source>
        <dbReference type="ARBA" id="ARBA00011883"/>
    </source>
</evidence>
<dbReference type="Pfam" id="PF03255">
    <property type="entry name" value="ACCA"/>
    <property type="match status" value="1"/>
</dbReference>
<keyword evidence="14" id="KW-1185">Reference proteome</keyword>
<evidence type="ECO:0000256" key="6">
    <source>
        <dbReference type="ARBA" id="ARBA00022832"/>
    </source>
</evidence>
<evidence type="ECO:0000256" key="5">
    <source>
        <dbReference type="ARBA" id="ARBA00022741"/>
    </source>
</evidence>
<evidence type="ECO:0000256" key="4">
    <source>
        <dbReference type="ARBA" id="ARBA00022679"/>
    </source>
</evidence>
<keyword evidence="6" id="KW-0276">Fatty acid metabolism</keyword>
<feature type="region of interest" description="Disordered" evidence="11">
    <location>
        <begin position="496"/>
        <end position="520"/>
    </location>
</feature>
<evidence type="ECO:0000256" key="9">
    <source>
        <dbReference type="ARBA" id="ARBA00023160"/>
    </source>
</evidence>
<dbReference type="HAMAP" id="MF_00823">
    <property type="entry name" value="AcetylCoA_CT_alpha"/>
    <property type="match status" value="1"/>
</dbReference>
<keyword evidence="3" id="KW-0444">Lipid biosynthesis</keyword>
<dbReference type="NCBIfam" id="TIGR00513">
    <property type="entry name" value="accA"/>
    <property type="match status" value="1"/>
</dbReference>
<dbReference type="GO" id="GO:0009317">
    <property type="term" value="C:acetyl-CoA carboxylase complex"/>
    <property type="evidence" value="ECO:0007669"/>
    <property type="project" value="InterPro"/>
</dbReference>
<dbReference type="NCBIfam" id="NF004344">
    <property type="entry name" value="PRK05724.1"/>
    <property type="match status" value="1"/>
</dbReference>
<dbReference type="InterPro" id="IPR029045">
    <property type="entry name" value="ClpP/crotonase-like_dom_sf"/>
</dbReference>
<dbReference type="EC" id="2.1.3.15" evidence="2"/>
<comment type="catalytic activity">
    <reaction evidence="10">
        <text>N(6)-carboxybiotinyl-L-lysyl-[protein] + acetyl-CoA = N(6)-biotinyl-L-lysyl-[protein] + malonyl-CoA</text>
        <dbReference type="Rhea" id="RHEA:54728"/>
        <dbReference type="Rhea" id="RHEA-COMP:10505"/>
        <dbReference type="Rhea" id="RHEA-COMP:10506"/>
        <dbReference type="ChEBI" id="CHEBI:57288"/>
        <dbReference type="ChEBI" id="CHEBI:57384"/>
        <dbReference type="ChEBI" id="CHEBI:83144"/>
        <dbReference type="ChEBI" id="CHEBI:83145"/>
        <dbReference type="EC" id="2.1.3.15"/>
    </reaction>
</comment>
<dbReference type="GO" id="GO:0005524">
    <property type="term" value="F:ATP binding"/>
    <property type="evidence" value="ECO:0007669"/>
    <property type="project" value="UniProtKB-KW"/>
</dbReference>
<dbReference type="NCBIfam" id="NF041504">
    <property type="entry name" value="AccA_sub"/>
    <property type="match status" value="1"/>
</dbReference>
<feature type="compositionally biased region" description="Pro residues" evidence="11">
    <location>
        <begin position="501"/>
        <end position="513"/>
    </location>
</feature>
<dbReference type="InterPro" id="IPR001095">
    <property type="entry name" value="Acetyl_CoA_COase_a_su"/>
</dbReference>
<evidence type="ECO:0000256" key="1">
    <source>
        <dbReference type="ARBA" id="ARBA00004956"/>
    </source>
</evidence>
<dbReference type="GO" id="GO:0003989">
    <property type="term" value="F:acetyl-CoA carboxylase activity"/>
    <property type="evidence" value="ECO:0007669"/>
    <property type="project" value="InterPro"/>
</dbReference>
<comment type="caution">
    <text evidence="13">The sequence shown here is derived from an EMBL/GenBank/DDBJ whole genome shotgun (WGS) entry which is preliminary data.</text>
</comment>
<dbReference type="PANTHER" id="PTHR42853:SF3">
    <property type="entry name" value="ACETYL-COENZYME A CARBOXYLASE CARBOXYL TRANSFERASE SUBUNIT ALPHA, CHLOROPLASTIC"/>
    <property type="match status" value="1"/>
</dbReference>
<accession>A0AAW1RKA0</accession>
<evidence type="ECO:0000313" key="13">
    <source>
        <dbReference type="EMBL" id="KAK9834157.1"/>
    </source>
</evidence>
<dbReference type="AlphaFoldDB" id="A0AAW1RKA0"/>
<proteinExistence type="inferred from homology"/>